<dbReference type="EMBL" id="WTPW01000530">
    <property type="protein sequence ID" value="KAF0501908.1"/>
    <property type="molecule type" value="Genomic_DNA"/>
</dbReference>
<keyword evidence="2" id="KW-1185">Reference proteome</keyword>
<evidence type="ECO:0000313" key="1">
    <source>
        <dbReference type="EMBL" id="KAF0501908.1"/>
    </source>
</evidence>
<comment type="caution">
    <text evidence="1">The sequence shown here is derived from an EMBL/GenBank/DDBJ whole genome shotgun (WGS) entry which is preliminary data.</text>
</comment>
<dbReference type="OrthoDB" id="2437758at2759"/>
<organism evidence="1 2">
    <name type="scientific">Gigaspora margarita</name>
    <dbReference type="NCBI Taxonomy" id="4874"/>
    <lineage>
        <taxon>Eukaryota</taxon>
        <taxon>Fungi</taxon>
        <taxon>Fungi incertae sedis</taxon>
        <taxon>Mucoromycota</taxon>
        <taxon>Glomeromycotina</taxon>
        <taxon>Glomeromycetes</taxon>
        <taxon>Diversisporales</taxon>
        <taxon>Gigasporaceae</taxon>
        <taxon>Gigaspora</taxon>
    </lineage>
</organism>
<sequence length="115" mass="13365">MSNFSSNFGHFSRQYNSLFSFTTIGYMSGVINLQHSHAFTVNGHTYYKIHSANTEGYPINWFVYNADARNNIVNRRGLDQDIVNLIKQELEVINPFIRGLYQLRNINHPQARLII</sequence>
<name>A0A8H4EK63_GIGMA</name>
<dbReference type="AlphaFoldDB" id="A0A8H4EK63"/>
<dbReference type="Proteomes" id="UP000439903">
    <property type="component" value="Unassembled WGS sequence"/>
</dbReference>
<proteinExistence type="predicted"/>
<protein>
    <submittedName>
        <fullName evidence="1">Uncharacterized protein</fullName>
    </submittedName>
</protein>
<evidence type="ECO:0000313" key="2">
    <source>
        <dbReference type="Proteomes" id="UP000439903"/>
    </source>
</evidence>
<reference evidence="1 2" key="1">
    <citation type="journal article" date="2019" name="Environ. Microbiol.">
        <title>At the nexus of three kingdoms: the genome of the mycorrhizal fungus Gigaspora margarita provides insights into plant, endobacterial and fungal interactions.</title>
        <authorList>
            <person name="Venice F."/>
            <person name="Ghignone S."/>
            <person name="Salvioli di Fossalunga A."/>
            <person name="Amselem J."/>
            <person name="Novero M."/>
            <person name="Xianan X."/>
            <person name="Sedzielewska Toro K."/>
            <person name="Morin E."/>
            <person name="Lipzen A."/>
            <person name="Grigoriev I.V."/>
            <person name="Henrissat B."/>
            <person name="Martin F.M."/>
            <person name="Bonfante P."/>
        </authorList>
    </citation>
    <scope>NUCLEOTIDE SEQUENCE [LARGE SCALE GENOMIC DNA]</scope>
    <source>
        <strain evidence="1 2">BEG34</strain>
    </source>
</reference>
<gene>
    <name evidence="1" type="ORF">F8M41_019896</name>
</gene>
<accession>A0A8H4EK63</accession>